<evidence type="ECO:0000256" key="2">
    <source>
        <dbReference type="ARBA" id="ARBA00022801"/>
    </source>
</evidence>
<dbReference type="InterPro" id="IPR003833">
    <property type="entry name" value="CT_C_D"/>
</dbReference>
<protein>
    <submittedName>
        <fullName evidence="5">5-oxoprolinase subunit PxpB</fullName>
        <ecNumber evidence="5">3.5.2.9</ecNumber>
    </submittedName>
</protein>
<dbReference type="Gene3D" id="3.30.1360.40">
    <property type="match status" value="1"/>
</dbReference>
<dbReference type="Gene3D" id="2.40.100.10">
    <property type="entry name" value="Cyclophilin-like"/>
    <property type="match status" value="1"/>
</dbReference>
<evidence type="ECO:0000313" key="6">
    <source>
        <dbReference type="Proteomes" id="UP001174932"/>
    </source>
</evidence>
<reference evidence="5" key="2">
    <citation type="submission" date="2023-07" db="EMBL/GenBank/DDBJ databases">
        <authorList>
            <person name="Shen H."/>
        </authorList>
    </citation>
    <scope>NUCLEOTIDE SEQUENCE</scope>
    <source>
        <strain evidence="5">TNR-22</strain>
    </source>
</reference>
<dbReference type="SUPFAM" id="SSF160467">
    <property type="entry name" value="PH0987 N-terminal domain-like"/>
    <property type="match status" value="1"/>
</dbReference>
<keyword evidence="6" id="KW-1185">Reference proteome</keyword>
<reference evidence="5" key="1">
    <citation type="journal article" date="2015" name="Int. J. Syst. Evol. Microbiol.">
        <title>Rhizobium alvei sp. nov., isolated from a freshwater river.</title>
        <authorList>
            <person name="Sheu S.Y."/>
            <person name="Huang H.W."/>
            <person name="Young C.C."/>
            <person name="Chen W.M."/>
        </authorList>
    </citation>
    <scope>NUCLEOTIDE SEQUENCE</scope>
    <source>
        <strain evidence="5">TNR-22</strain>
    </source>
</reference>
<dbReference type="RefSeq" id="WP_304378180.1">
    <property type="nucleotide sequence ID" value="NZ_JAUOZU010000016.1"/>
</dbReference>
<evidence type="ECO:0000256" key="3">
    <source>
        <dbReference type="ARBA" id="ARBA00022840"/>
    </source>
</evidence>
<dbReference type="Proteomes" id="UP001174932">
    <property type="component" value="Unassembled WGS sequence"/>
</dbReference>
<keyword evidence="1" id="KW-0547">Nucleotide-binding</keyword>
<evidence type="ECO:0000256" key="1">
    <source>
        <dbReference type="ARBA" id="ARBA00022741"/>
    </source>
</evidence>
<dbReference type="PANTHER" id="PTHR34698:SF2">
    <property type="entry name" value="5-OXOPROLINASE SUBUNIT B"/>
    <property type="match status" value="1"/>
</dbReference>
<dbReference type="EMBL" id="JAUOZU010000016">
    <property type="protein sequence ID" value="MDO6966261.1"/>
    <property type="molecule type" value="Genomic_DNA"/>
</dbReference>
<accession>A0ABT8YRV1</accession>
<dbReference type="GO" id="GO:0017168">
    <property type="term" value="F:5-oxoprolinase (ATP-hydrolyzing) activity"/>
    <property type="evidence" value="ECO:0007669"/>
    <property type="project" value="UniProtKB-EC"/>
</dbReference>
<dbReference type="SMART" id="SM00796">
    <property type="entry name" value="AHS1"/>
    <property type="match status" value="1"/>
</dbReference>
<dbReference type="PANTHER" id="PTHR34698">
    <property type="entry name" value="5-OXOPROLINASE SUBUNIT B"/>
    <property type="match status" value="1"/>
</dbReference>
<name>A0ABT8YRV1_9HYPH</name>
<dbReference type="InterPro" id="IPR029000">
    <property type="entry name" value="Cyclophilin-like_dom_sf"/>
</dbReference>
<feature type="domain" description="Carboxyltransferase" evidence="4">
    <location>
        <begin position="7"/>
        <end position="206"/>
    </location>
</feature>
<dbReference type="InterPro" id="IPR010016">
    <property type="entry name" value="PxpB"/>
</dbReference>
<dbReference type="EC" id="3.5.2.9" evidence="5"/>
<comment type="caution">
    <text evidence="5">The sequence shown here is derived from an EMBL/GenBank/DDBJ whole genome shotgun (WGS) entry which is preliminary data.</text>
</comment>
<dbReference type="SUPFAM" id="SSF50891">
    <property type="entry name" value="Cyclophilin-like"/>
    <property type="match status" value="1"/>
</dbReference>
<organism evidence="5 6">
    <name type="scientific">Rhizobium alvei</name>
    <dbReference type="NCBI Taxonomy" id="1132659"/>
    <lineage>
        <taxon>Bacteria</taxon>
        <taxon>Pseudomonadati</taxon>
        <taxon>Pseudomonadota</taxon>
        <taxon>Alphaproteobacteria</taxon>
        <taxon>Hyphomicrobiales</taxon>
        <taxon>Rhizobiaceae</taxon>
        <taxon>Rhizobium/Agrobacterium group</taxon>
        <taxon>Rhizobium</taxon>
    </lineage>
</organism>
<sequence length="220" mass="23525">MPAVNEPKLYYEGTGSILVDVSDGAFDSRSQRQILEIADALLPVPGILETVPGMNNLMVVFDPFRLEGEELEAAIRSAWHRAKGDGDDGPIREVPVVYGGESGPDLSAFANAKGLSEAEVIARHSHAIYSVAAVGAMPGFVYLSGLDPSLAAPRLSNPRSAVPKGSVIVGGAQAGIMPVTAPSGWHILGRTSLELFDPERERPALFRPGDRIRFVQERVR</sequence>
<evidence type="ECO:0000259" key="4">
    <source>
        <dbReference type="SMART" id="SM00796"/>
    </source>
</evidence>
<keyword evidence="3" id="KW-0067">ATP-binding</keyword>
<dbReference type="NCBIfam" id="TIGR00370">
    <property type="entry name" value="5-oxoprolinase subunit PxpB"/>
    <property type="match status" value="1"/>
</dbReference>
<dbReference type="Pfam" id="PF02682">
    <property type="entry name" value="CT_C_D"/>
    <property type="match status" value="1"/>
</dbReference>
<gene>
    <name evidence="5" type="primary">pxpB</name>
    <name evidence="5" type="ORF">Q4481_20105</name>
</gene>
<evidence type="ECO:0000313" key="5">
    <source>
        <dbReference type="EMBL" id="MDO6966261.1"/>
    </source>
</evidence>
<proteinExistence type="predicted"/>
<keyword evidence="2 5" id="KW-0378">Hydrolase</keyword>